<name>A0A238IXI9_9RHOB</name>
<dbReference type="AlphaFoldDB" id="A0A238IXI9"/>
<evidence type="ECO:0000256" key="2">
    <source>
        <dbReference type="SAM" id="Phobius"/>
    </source>
</evidence>
<sequence>MTSFDPTHVAATEFGKVRLFSTELDPEDASNISAKNVQKLLGNGVDLDASKVEVITSKAIEAIGLRQYLTSGYGIADDDLKGKAAALDALKGLIILIPSSAFKGKEQTLDPNPALRFIGTFTEEAAAPPGLMTPRKSAEGDLHPGPGHARPIPNAGRSWIGAIGALIIAAAIVLYFVL</sequence>
<evidence type="ECO:0000313" key="3">
    <source>
        <dbReference type="EMBL" id="SMX23178.1"/>
    </source>
</evidence>
<dbReference type="Proteomes" id="UP000201838">
    <property type="component" value="Unassembled WGS sequence"/>
</dbReference>
<feature type="transmembrane region" description="Helical" evidence="2">
    <location>
        <begin position="159"/>
        <end position="177"/>
    </location>
</feature>
<keyword evidence="2" id="KW-0472">Membrane</keyword>
<organism evidence="3 4">
    <name type="scientific">Boseongicola aestuarii</name>
    <dbReference type="NCBI Taxonomy" id="1470561"/>
    <lineage>
        <taxon>Bacteria</taxon>
        <taxon>Pseudomonadati</taxon>
        <taxon>Pseudomonadota</taxon>
        <taxon>Alphaproteobacteria</taxon>
        <taxon>Rhodobacterales</taxon>
        <taxon>Paracoccaceae</taxon>
        <taxon>Boseongicola</taxon>
    </lineage>
</organism>
<accession>A0A238IXI9</accession>
<keyword evidence="4" id="KW-1185">Reference proteome</keyword>
<gene>
    <name evidence="3" type="ORF">BOA8489_01282</name>
</gene>
<feature type="region of interest" description="Disordered" evidence="1">
    <location>
        <begin position="127"/>
        <end position="149"/>
    </location>
</feature>
<reference evidence="4" key="1">
    <citation type="submission" date="2017-05" db="EMBL/GenBank/DDBJ databases">
        <authorList>
            <person name="Rodrigo-Torres L."/>
            <person name="Arahal R. D."/>
            <person name="Lucena T."/>
        </authorList>
    </citation>
    <scope>NUCLEOTIDE SEQUENCE [LARGE SCALE GENOMIC DNA]</scope>
    <source>
        <strain evidence="4">CECT 8489</strain>
    </source>
</reference>
<dbReference type="EMBL" id="FXXQ01000003">
    <property type="protein sequence ID" value="SMX23178.1"/>
    <property type="molecule type" value="Genomic_DNA"/>
</dbReference>
<keyword evidence="2" id="KW-1133">Transmembrane helix</keyword>
<proteinExistence type="predicted"/>
<evidence type="ECO:0000256" key="1">
    <source>
        <dbReference type="SAM" id="MobiDB-lite"/>
    </source>
</evidence>
<protein>
    <submittedName>
        <fullName evidence="3">Uncharacterized protein</fullName>
    </submittedName>
</protein>
<keyword evidence="2" id="KW-0812">Transmembrane</keyword>
<dbReference type="RefSeq" id="WP_093973166.1">
    <property type="nucleotide sequence ID" value="NZ_FXXQ01000003.1"/>
</dbReference>
<dbReference type="OrthoDB" id="7875742at2"/>
<evidence type="ECO:0000313" key="4">
    <source>
        <dbReference type="Proteomes" id="UP000201838"/>
    </source>
</evidence>